<protein>
    <submittedName>
        <fullName evidence="1">Uncharacterized protein</fullName>
    </submittedName>
</protein>
<reference evidence="2" key="1">
    <citation type="submission" date="2020-01" db="EMBL/GenBank/DDBJ databases">
        <title>Draft genome sequence of the Termite Coptotermes fromosanus.</title>
        <authorList>
            <person name="Itakura S."/>
            <person name="Yosikawa Y."/>
            <person name="Umezawa K."/>
        </authorList>
    </citation>
    <scope>NUCLEOTIDE SEQUENCE [LARGE SCALE GENOMIC DNA]</scope>
</reference>
<sequence length="144" mass="17004">MITNDTRGSHEIKSKTALAKAAINKKKTVFTSKLDLNLRKKLVKCYTWSTALYDAEKWTLHEVDQKYLESFEMWCWRRIEKISWTDHVRNEEVLDTVKERNILHTIKRRKAITQLVLSCTELPSKTRLKERGKVINDGKTRKKA</sequence>
<keyword evidence="2" id="KW-1185">Reference proteome</keyword>
<dbReference type="OrthoDB" id="425681at2759"/>
<accession>A0A6L2QC08</accession>
<name>A0A6L2QC08_COPFO</name>
<comment type="caution">
    <text evidence="1">The sequence shown here is derived from an EMBL/GenBank/DDBJ whole genome shotgun (WGS) entry which is preliminary data.</text>
</comment>
<dbReference type="Proteomes" id="UP000502823">
    <property type="component" value="Unassembled WGS sequence"/>
</dbReference>
<evidence type="ECO:0000313" key="2">
    <source>
        <dbReference type="Proteomes" id="UP000502823"/>
    </source>
</evidence>
<organism evidence="1 2">
    <name type="scientific">Coptotermes formosanus</name>
    <name type="common">Formosan subterranean termite</name>
    <dbReference type="NCBI Taxonomy" id="36987"/>
    <lineage>
        <taxon>Eukaryota</taxon>
        <taxon>Metazoa</taxon>
        <taxon>Ecdysozoa</taxon>
        <taxon>Arthropoda</taxon>
        <taxon>Hexapoda</taxon>
        <taxon>Insecta</taxon>
        <taxon>Pterygota</taxon>
        <taxon>Neoptera</taxon>
        <taxon>Polyneoptera</taxon>
        <taxon>Dictyoptera</taxon>
        <taxon>Blattodea</taxon>
        <taxon>Blattoidea</taxon>
        <taxon>Termitoidae</taxon>
        <taxon>Rhinotermitidae</taxon>
        <taxon>Coptotermes</taxon>
    </lineage>
</organism>
<dbReference type="EMBL" id="BLKM01002316">
    <property type="protein sequence ID" value="GFG40635.1"/>
    <property type="molecule type" value="Genomic_DNA"/>
</dbReference>
<proteinExistence type="predicted"/>
<evidence type="ECO:0000313" key="1">
    <source>
        <dbReference type="EMBL" id="GFG40635.1"/>
    </source>
</evidence>
<dbReference type="AlphaFoldDB" id="A0A6L2QC08"/>
<gene>
    <name evidence="1" type="ORF">Cfor_06672</name>
</gene>
<dbReference type="InParanoid" id="A0A6L2QC08"/>